<accession>A0A016SRS2</accession>
<sequence length="129" mass="14275">MVEDLVKRGFKPDRFYSELPAWLLALPLLEPKQHLTSTNSEFQTVVGKVVIITSRVLHYSMALARPASVEVGRSPSTSSAGSVPPAEDKLRMVSIFGGDTICFEWKPEEPQKNAELVSILFEVIGCVEE</sequence>
<evidence type="ECO:0000313" key="1">
    <source>
        <dbReference type="EMBL" id="EYB93014.1"/>
    </source>
</evidence>
<protein>
    <submittedName>
        <fullName evidence="1">Uncharacterized protein</fullName>
    </submittedName>
</protein>
<comment type="caution">
    <text evidence="1">The sequence shown here is derived from an EMBL/GenBank/DDBJ whole genome shotgun (WGS) entry which is preliminary data.</text>
</comment>
<dbReference type="OrthoDB" id="443402at2759"/>
<dbReference type="EMBL" id="JARK01001523">
    <property type="protein sequence ID" value="EYB93014.1"/>
    <property type="molecule type" value="Genomic_DNA"/>
</dbReference>
<name>A0A016SRS2_9BILA</name>
<dbReference type="AlphaFoldDB" id="A0A016SRS2"/>
<evidence type="ECO:0000313" key="2">
    <source>
        <dbReference type="Proteomes" id="UP000024635"/>
    </source>
</evidence>
<dbReference type="Proteomes" id="UP000024635">
    <property type="component" value="Unassembled WGS sequence"/>
</dbReference>
<reference evidence="2" key="1">
    <citation type="journal article" date="2015" name="Nat. Genet.">
        <title>The genome and transcriptome of the zoonotic hookworm Ancylostoma ceylanicum identify infection-specific gene families.</title>
        <authorList>
            <person name="Schwarz E.M."/>
            <person name="Hu Y."/>
            <person name="Antoshechkin I."/>
            <person name="Miller M.M."/>
            <person name="Sternberg P.W."/>
            <person name="Aroian R.V."/>
        </authorList>
    </citation>
    <scope>NUCLEOTIDE SEQUENCE</scope>
    <source>
        <strain evidence="2">HY135</strain>
    </source>
</reference>
<proteinExistence type="predicted"/>
<keyword evidence="2" id="KW-1185">Reference proteome</keyword>
<organism evidence="1 2">
    <name type="scientific">Ancylostoma ceylanicum</name>
    <dbReference type="NCBI Taxonomy" id="53326"/>
    <lineage>
        <taxon>Eukaryota</taxon>
        <taxon>Metazoa</taxon>
        <taxon>Ecdysozoa</taxon>
        <taxon>Nematoda</taxon>
        <taxon>Chromadorea</taxon>
        <taxon>Rhabditida</taxon>
        <taxon>Rhabditina</taxon>
        <taxon>Rhabditomorpha</taxon>
        <taxon>Strongyloidea</taxon>
        <taxon>Ancylostomatidae</taxon>
        <taxon>Ancylostomatinae</taxon>
        <taxon>Ancylostoma</taxon>
    </lineage>
</organism>
<gene>
    <name evidence="1" type="primary">Acey_s0187.g1118</name>
    <name evidence="1" type="synonym">Acey-Y39G10AR.18</name>
    <name evidence="1" type="ORF">Y032_0187g1118</name>
</gene>